<evidence type="ECO:0000256" key="3">
    <source>
        <dbReference type="ARBA" id="ARBA00022912"/>
    </source>
</evidence>
<dbReference type="SUPFAM" id="SSF52821">
    <property type="entry name" value="Rhodanese/Cell cycle control phosphatase"/>
    <property type="match status" value="1"/>
</dbReference>
<dbReference type="STRING" id="6526.A0A2C9KBW3"/>
<dbReference type="InterPro" id="IPR036873">
    <property type="entry name" value="Rhodanese-like_dom_sf"/>
</dbReference>
<evidence type="ECO:0000259" key="5">
    <source>
        <dbReference type="PROSITE" id="PS50054"/>
    </source>
</evidence>
<dbReference type="InterPro" id="IPR001763">
    <property type="entry name" value="Rhodanese-like_dom"/>
</dbReference>
<dbReference type="VEuPathDB" id="VectorBase:BGLB017363"/>
<comment type="catalytic activity">
    <reaction evidence="4">
        <text>O-phospho-L-threonyl-[protein] + H2O = L-threonyl-[protein] + phosphate</text>
        <dbReference type="Rhea" id="RHEA:47004"/>
        <dbReference type="Rhea" id="RHEA-COMP:11060"/>
        <dbReference type="Rhea" id="RHEA-COMP:11605"/>
        <dbReference type="ChEBI" id="CHEBI:15377"/>
        <dbReference type="ChEBI" id="CHEBI:30013"/>
        <dbReference type="ChEBI" id="CHEBI:43474"/>
        <dbReference type="ChEBI" id="CHEBI:61977"/>
        <dbReference type="EC" id="3.1.3.16"/>
    </reaction>
</comment>
<dbReference type="PROSITE" id="PS50054">
    <property type="entry name" value="TYR_PHOSPHATASE_DUAL"/>
    <property type="match status" value="1"/>
</dbReference>
<feature type="domain" description="Rhodanese" evidence="7">
    <location>
        <begin position="20"/>
        <end position="137"/>
    </location>
</feature>
<feature type="domain" description="Tyrosine specific protein phosphatases" evidence="6">
    <location>
        <begin position="229"/>
        <end position="284"/>
    </location>
</feature>
<dbReference type="InterPro" id="IPR016130">
    <property type="entry name" value="Tyr_Pase_AS"/>
</dbReference>
<dbReference type="RefSeq" id="XP_013060610.2">
    <property type="nucleotide sequence ID" value="XM_013205156.2"/>
</dbReference>
<dbReference type="InterPro" id="IPR020422">
    <property type="entry name" value="TYR_PHOSPHATASE_DUAL_dom"/>
</dbReference>
<dbReference type="KEGG" id="bgt:106050206"/>
<feature type="domain" description="Tyrosine-protein phosphatase" evidence="5">
    <location>
        <begin position="164"/>
        <end position="305"/>
    </location>
</feature>
<evidence type="ECO:0000256" key="1">
    <source>
        <dbReference type="ARBA" id="ARBA00008601"/>
    </source>
</evidence>
<dbReference type="OrthoDB" id="165342at2759"/>
<dbReference type="InterPro" id="IPR008343">
    <property type="entry name" value="MKP"/>
</dbReference>
<dbReference type="PANTHER" id="PTHR10159">
    <property type="entry name" value="DUAL SPECIFICITY PROTEIN PHOSPHATASE"/>
    <property type="match status" value="1"/>
</dbReference>
<dbReference type="PRINTS" id="PR01908">
    <property type="entry name" value="ADSPHPHTASE"/>
</dbReference>
<dbReference type="PANTHER" id="PTHR10159:SF530">
    <property type="entry name" value="DUAL SPECIFICITY PROTEIN PHOSPHATASE DDB_G0271350-RELATED"/>
    <property type="match status" value="1"/>
</dbReference>
<dbReference type="GO" id="GO:0043409">
    <property type="term" value="P:negative regulation of MAPK cascade"/>
    <property type="evidence" value="ECO:0007669"/>
    <property type="project" value="TreeGrafter"/>
</dbReference>
<dbReference type="Proteomes" id="UP000076420">
    <property type="component" value="Unassembled WGS sequence"/>
</dbReference>
<protein>
    <recommendedName>
        <fullName evidence="10">Protein-serine/threonine phosphatase</fullName>
    </recommendedName>
</protein>
<evidence type="ECO:0000256" key="4">
    <source>
        <dbReference type="ARBA" id="ARBA00048336"/>
    </source>
</evidence>
<dbReference type="InterPro" id="IPR000340">
    <property type="entry name" value="Dual-sp_phosphatase_cat-dom"/>
</dbReference>
<dbReference type="SMART" id="SM00450">
    <property type="entry name" value="RHOD"/>
    <property type="match status" value="1"/>
</dbReference>
<dbReference type="Gene3D" id="3.40.250.10">
    <property type="entry name" value="Rhodanese-like domain"/>
    <property type="match status" value="1"/>
</dbReference>
<dbReference type="PROSITE" id="PS00383">
    <property type="entry name" value="TYR_PHOSPHATASE_1"/>
    <property type="match status" value="1"/>
</dbReference>
<dbReference type="CDD" id="cd01446">
    <property type="entry name" value="DSP_MapKP"/>
    <property type="match status" value="1"/>
</dbReference>
<dbReference type="PROSITE" id="PS50206">
    <property type="entry name" value="RHODANESE_3"/>
    <property type="match status" value="1"/>
</dbReference>
<evidence type="ECO:0000259" key="6">
    <source>
        <dbReference type="PROSITE" id="PS50056"/>
    </source>
</evidence>
<accession>A0A2C9KBW3</accession>
<dbReference type="InterPro" id="IPR000387">
    <property type="entry name" value="Tyr_Pase_dom"/>
</dbReference>
<organism evidence="8 9">
    <name type="scientific">Biomphalaria glabrata</name>
    <name type="common">Bloodfluke planorb</name>
    <name type="synonym">Freshwater snail</name>
    <dbReference type="NCBI Taxonomy" id="6526"/>
    <lineage>
        <taxon>Eukaryota</taxon>
        <taxon>Metazoa</taxon>
        <taxon>Spiralia</taxon>
        <taxon>Lophotrochozoa</taxon>
        <taxon>Mollusca</taxon>
        <taxon>Gastropoda</taxon>
        <taxon>Heterobranchia</taxon>
        <taxon>Euthyneura</taxon>
        <taxon>Panpulmonata</taxon>
        <taxon>Hygrophila</taxon>
        <taxon>Lymnaeoidea</taxon>
        <taxon>Planorbidae</taxon>
        <taxon>Biomphalaria</taxon>
    </lineage>
</organism>
<dbReference type="Pfam" id="PF00782">
    <property type="entry name" value="DSPc"/>
    <property type="match status" value="1"/>
</dbReference>
<name>A0A2C9KBW3_BIOGL</name>
<dbReference type="Pfam" id="PF00581">
    <property type="entry name" value="Rhodanese"/>
    <property type="match status" value="1"/>
</dbReference>
<dbReference type="VEuPathDB" id="VectorBase:BGLAX_033221"/>
<dbReference type="GO" id="GO:0005634">
    <property type="term" value="C:nucleus"/>
    <property type="evidence" value="ECO:0007669"/>
    <property type="project" value="TreeGrafter"/>
</dbReference>
<dbReference type="PRINTS" id="PR01764">
    <property type="entry name" value="MAPKPHPHTASE"/>
</dbReference>
<evidence type="ECO:0000259" key="7">
    <source>
        <dbReference type="PROSITE" id="PS50206"/>
    </source>
</evidence>
<gene>
    <name evidence="8" type="primary">106050206</name>
</gene>
<dbReference type="FunFam" id="3.90.190.10:FF:000004">
    <property type="entry name" value="Protein phosphatase Slingshot homolog 2"/>
    <property type="match status" value="1"/>
</dbReference>
<evidence type="ECO:0000313" key="8">
    <source>
        <dbReference type="EnsemblMetazoa" id="BGLB017363-PA"/>
    </source>
</evidence>
<reference evidence="8" key="1">
    <citation type="submission" date="2020-05" db="UniProtKB">
        <authorList>
            <consortium name="EnsemblMetazoa"/>
        </authorList>
    </citation>
    <scope>IDENTIFICATION</scope>
    <source>
        <strain evidence="8">BB02</strain>
    </source>
</reference>
<proteinExistence type="inferred from homology"/>
<dbReference type="SMART" id="SM00195">
    <property type="entry name" value="DSPc"/>
    <property type="match status" value="1"/>
</dbReference>
<dbReference type="EnsemblMetazoa" id="BGLB017363-RA">
    <property type="protein sequence ID" value="BGLB017363-PA"/>
    <property type="gene ID" value="BGLB017363"/>
</dbReference>
<sequence>MEAVCGLTVLQVSDMLATRNADHILIIDCRSFMAYNQGRIVQSVNIHCPPILKRRSGGFIALENIVPCDSKRADLLKGAYPTVLVYDECTVELTQAHSDSSLLSVIKSLLKQVGDITVRYIKGGFEAVQEECPVLCRRQDTPVIPNCREKLSHKDRRRPSPQSEPAEILPHLYLGDVSHSSQRPLLDQMGITALLNVSSTCGNHFQSHFRYMNVQVNDNMDADLFSWFPKIIEFIDNVAAEDGKVLVHCRAGVSRSATVCIAYIMQKRGLSLDSAFEFVMTRRPIIDPNLNFIQQLQRFETNLKSKHQLSISTTSTTFSFPHHADHLPATNDVTSSAFSFSNEDVGEHHVDMDTTFSKEDILSQADMYHHHQFVSLQPIPSPSAGVTGDLNLSPSSISQTAASPSPVWTLGLPASRPDSLPLLQISTPLPRASLLTSPSHSVPYLSPLLEIFQGPSEAAEAFSGNYTNEPKTPLPPRSFSFFGSDTASCPVPLPLDISPRQCRPTTPTALDVSSAPYLNSEDTFPTVVAHSPLSPIGVPLSPLPSFG</sequence>
<keyword evidence="2" id="KW-0378">Hydrolase</keyword>
<dbReference type="Gene3D" id="3.90.190.10">
    <property type="entry name" value="Protein tyrosine phosphatase superfamily"/>
    <property type="match status" value="1"/>
</dbReference>
<comment type="similarity">
    <text evidence="1">Belongs to the protein-tyrosine phosphatase family. Non-receptor class dual specificity subfamily.</text>
</comment>
<dbReference type="PROSITE" id="PS50056">
    <property type="entry name" value="TYR_PHOSPHATASE_2"/>
    <property type="match status" value="1"/>
</dbReference>
<evidence type="ECO:0000313" key="9">
    <source>
        <dbReference type="Proteomes" id="UP000076420"/>
    </source>
</evidence>
<keyword evidence="3" id="KW-0904">Protein phosphatase</keyword>
<evidence type="ECO:0000256" key="2">
    <source>
        <dbReference type="ARBA" id="ARBA00022801"/>
    </source>
</evidence>
<dbReference type="SUPFAM" id="SSF52799">
    <property type="entry name" value="(Phosphotyrosine protein) phosphatases II"/>
    <property type="match status" value="1"/>
</dbReference>
<dbReference type="GO" id="GO:0004722">
    <property type="term" value="F:protein serine/threonine phosphatase activity"/>
    <property type="evidence" value="ECO:0007669"/>
    <property type="project" value="UniProtKB-EC"/>
</dbReference>
<dbReference type="GO" id="GO:0005737">
    <property type="term" value="C:cytoplasm"/>
    <property type="evidence" value="ECO:0007669"/>
    <property type="project" value="TreeGrafter"/>
</dbReference>
<dbReference type="AlphaFoldDB" id="A0A2C9KBW3"/>
<dbReference type="InterPro" id="IPR029021">
    <property type="entry name" value="Prot-tyrosine_phosphatase-like"/>
</dbReference>
<evidence type="ECO:0008006" key="10">
    <source>
        <dbReference type="Google" id="ProtNLM"/>
    </source>
</evidence>
<dbReference type="GO" id="GO:0017017">
    <property type="term" value="F:MAP kinase tyrosine/serine/threonine phosphatase activity"/>
    <property type="evidence" value="ECO:0007669"/>
    <property type="project" value="InterPro"/>
</dbReference>